<protein>
    <submittedName>
        <fullName evidence="8">Cytochrome P450</fullName>
    </submittedName>
</protein>
<keyword evidence="4" id="KW-0560">Oxidoreductase</keyword>
<evidence type="ECO:0000256" key="7">
    <source>
        <dbReference type="SAM" id="Phobius"/>
    </source>
</evidence>
<dbReference type="AlphaFoldDB" id="A0AAJ0MQ32"/>
<evidence type="ECO:0000256" key="1">
    <source>
        <dbReference type="ARBA" id="ARBA00004792"/>
    </source>
</evidence>
<keyword evidence="5" id="KW-0408">Iron</keyword>
<dbReference type="GO" id="GO:0004497">
    <property type="term" value="F:monooxygenase activity"/>
    <property type="evidence" value="ECO:0007669"/>
    <property type="project" value="InterPro"/>
</dbReference>
<reference evidence="8 9" key="1">
    <citation type="journal article" date="2023" name="Mol. Phylogenet. Evol.">
        <title>Genome-scale phylogeny and comparative genomics of the fungal order Sordariales.</title>
        <authorList>
            <person name="Hensen N."/>
            <person name="Bonometti L."/>
            <person name="Westerberg I."/>
            <person name="Brannstrom I.O."/>
            <person name="Guillou S."/>
            <person name="Cros-Aarteil S."/>
            <person name="Calhoun S."/>
            <person name="Haridas S."/>
            <person name="Kuo A."/>
            <person name="Mondo S."/>
            <person name="Pangilinan J."/>
            <person name="Riley R."/>
            <person name="LaButti K."/>
            <person name="Andreopoulos B."/>
            <person name="Lipzen A."/>
            <person name="Chen C."/>
            <person name="Yan M."/>
            <person name="Daum C."/>
            <person name="Ng V."/>
            <person name="Clum A."/>
            <person name="Steindorff A."/>
            <person name="Ohm R.A."/>
            <person name="Martin F."/>
            <person name="Silar P."/>
            <person name="Natvig D.O."/>
            <person name="Lalanne C."/>
            <person name="Gautier V."/>
            <person name="Ament-Velasquez S.L."/>
            <person name="Kruys A."/>
            <person name="Hutchinson M.I."/>
            <person name="Powell A.J."/>
            <person name="Barry K."/>
            <person name="Miller A.N."/>
            <person name="Grigoriev I.V."/>
            <person name="Debuchy R."/>
            <person name="Gladieux P."/>
            <person name="Hiltunen Thoren M."/>
            <person name="Johannesson H."/>
        </authorList>
    </citation>
    <scope>NUCLEOTIDE SEQUENCE [LARGE SCALE GENOMIC DNA]</scope>
    <source>
        <strain evidence="8 9">FGSC 10403</strain>
    </source>
</reference>
<evidence type="ECO:0000256" key="3">
    <source>
        <dbReference type="ARBA" id="ARBA00022723"/>
    </source>
</evidence>
<keyword evidence="6" id="KW-0045">Antibiotic biosynthesis</keyword>
<dbReference type="GO" id="GO:0017000">
    <property type="term" value="P:antibiotic biosynthetic process"/>
    <property type="evidence" value="ECO:0007669"/>
    <property type="project" value="UniProtKB-KW"/>
</dbReference>
<name>A0AAJ0MQ32_9PEZI</name>
<sequence length="372" mass="42213">MKPLIQVEEGMVKITGTVILGLVLAIALLLFGLFFPALRQRWRLHAHRSKLPSGPKINQIGIRKPWLSFQELSNEDGDVVYLQLLSRGTRGLVALYSSFWRHRRKALHYGFMQRQSESFRPIQNLESKDDRTHLEHYATSMIVTATYGRSILGKFAVEQYSALEYVPSILALWKAEVLTQQQKDADIYLKLLSEIKDKIKRGVAADCSTTYLINEQKNLDMNDLGLAYAAGPPFGAGVERLHSQPQAELDKVNGSDRLPTFEDMASFPYVAAIIPERLRWRPIAVSGGTPHASIADDTYREIFIPKGSTNDFHDPHGLSPERSLEHRKYPGLTGHSAFGWGRPRSPKHQNLTEWEFEDSLQHLKIYAAEHNE</sequence>
<gene>
    <name evidence="8" type="ORF">B0T23DRAFT_405277</name>
</gene>
<comment type="pathway">
    <text evidence="1">Antibiotic biosynthesis.</text>
</comment>
<dbReference type="GO" id="GO:0005506">
    <property type="term" value="F:iron ion binding"/>
    <property type="evidence" value="ECO:0007669"/>
    <property type="project" value="InterPro"/>
</dbReference>
<dbReference type="InterPro" id="IPR001128">
    <property type="entry name" value="Cyt_P450"/>
</dbReference>
<feature type="transmembrane region" description="Helical" evidence="7">
    <location>
        <begin position="12"/>
        <end position="38"/>
    </location>
</feature>
<evidence type="ECO:0000256" key="4">
    <source>
        <dbReference type="ARBA" id="ARBA00023002"/>
    </source>
</evidence>
<keyword evidence="3" id="KW-0479">Metal-binding</keyword>
<evidence type="ECO:0000256" key="5">
    <source>
        <dbReference type="ARBA" id="ARBA00023004"/>
    </source>
</evidence>
<dbReference type="InterPro" id="IPR036396">
    <property type="entry name" value="Cyt_P450_sf"/>
</dbReference>
<dbReference type="EMBL" id="JAULSX010000005">
    <property type="protein sequence ID" value="KAK3490439.1"/>
    <property type="molecule type" value="Genomic_DNA"/>
</dbReference>
<comment type="similarity">
    <text evidence="2">Belongs to the cytochrome P450 family.</text>
</comment>
<comment type="caution">
    <text evidence="8">The sequence shown here is derived from an EMBL/GenBank/DDBJ whole genome shotgun (WGS) entry which is preliminary data.</text>
</comment>
<evidence type="ECO:0000256" key="6">
    <source>
        <dbReference type="ARBA" id="ARBA00023194"/>
    </source>
</evidence>
<dbReference type="SUPFAM" id="SSF48264">
    <property type="entry name" value="Cytochrome P450"/>
    <property type="match status" value="1"/>
</dbReference>
<dbReference type="RefSeq" id="XP_062691622.1">
    <property type="nucleotide sequence ID" value="XM_062838974.1"/>
</dbReference>
<dbReference type="PANTHER" id="PTHR46300">
    <property type="entry name" value="P450, PUTATIVE (EUROFUNG)-RELATED-RELATED"/>
    <property type="match status" value="1"/>
</dbReference>
<keyword evidence="9" id="KW-1185">Reference proteome</keyword>
<keyword evidence="7" id="KW-0812">Transmembrane</keyword>
<dbReference type="Gene3D" id="1.10.630.10">
    <property type="entry name" value="Cytochrome P450"/>
    <property type="match status" value="1"/>
</dbReference>
<dbReference type="GO" id="GO:0016705">
    <property type="term" value="F:oxidoreductase activity, acting on paired donors, with incorporation or reduction of molecular oxygen"/>
    <property type="evidence" value="ECO:0007669"/>
    <property type="project" value="InterPro"/>
</dbReference>
<dbReference type="GeneID" id="87876596"/>
<keyword evidence="7" id="KW-1133">Transmembrane helix</keyword>
<dbReference type="GO" id="GO:0020037">
    <property type="term" value="F:heme binding"/>
    <property type="evidence" value="ECO:0007669"/>
    <property type="project" value="InterPro"/>
</dbReference>
<organism evidence="8 9">
    <name type="scientific">Neurospora hispaniola</name>
    <dbReference type="NCBI Taxonomy" id="588809"/>
    <lineage>
        <taxon>Eukaryota</taxon>
        <taxon>Fungi</taxon>
        <taxon>Dikarya</taxon>
        <taxon>Ascomycota</taxon>
        <taxon>Pezizomycotina</taxon>
        <taxon>Sordariomycetes</taxon>
        <taxon>Sordariomycetidae</taxon>
        <taxon>Sordariales</taxon>
        <taxon>Sordariaceae</taxon>
        <taxon>Neurospora</taxon>
    </lineage>
</organism>
<keyword evidence="7" id="KW-0472">Membrane</keyword>
<proteinExistence type="inferred from homology"/>
<evidence type="ECO:0000256" key="2">
    <source>
        <dbReference type="ARBA" id="ARBA00010617"/>
    </source>
</evidence>
<accession>A0AAJ0MQ32</accession>
<dbReference type="Pfam" id="PF00067">
    <property type="entry name" value="p450"/>
    <property type="match status" value="1"/>
</dbReference>
<evidence type="ECO:0000313" key="9">
    <source>
        <dbReference type="Proteomes" id="UP001285908"/>
    </source>
</evidence>
<dbReference type="Proteomes" id="UP001285908">
    <property type="component" value="Unassembled WGS sequence"/>
</dbReference>
<dbReference type="PANTHER" id="PTHR46300:SF4">
    <property type="entry name" value="CYTOCHROME P450 98A3"/>
    <property type="match status" value="1"/>
</dbReference>
<evidence type="ECO:0000313" key="8">
    <source>
        <dbReference type="EMBL" id="KAK3490439.1"/>
    </source>
</evidence>
<dbReference type="InterPro" id="IPR050364">
    <property type="entry name" value="Cytochrome_P450_fung"/>
</dbReference>